<gene>
    <name evidence="1" type="ORF">E3U43_022405</name>
</gene>
<evidence type="ECO:0000313" key="1">
    <source>
        <dbReference type="EMBL" id="TMS13925.1"/>
    </source>
</evidence>
<dbReference type="EMBL" id="CM011683">
    <property type="protein sequence ID" value="TMS13925.1"/>
    <property type="molecule type" value="Genomic_DNA"/>
</dbReference>
<evidence type="ECO:0000313" key="2">
    <source>
        <dbReference type="Proteomes" id="UP000793456"/>
    </source>
</evidence>
<protein>
    <submittedName>
        <fullName evidence="1">Uncharacterized protein</fullName>
    </submittedName>
</protein>
<accession>A0ACD3R3F2</accession>
<comment type="caution">
    <text evidence="1">The sequence shown here is derived from an EMBL/GenBank/DDBJ whole genome shotgun (WGS) entry which is preliminary data.</text>
</comment>
<dbReference type="Proteomes" id="UP000793456">
    <property type="component" value="Chromosome X"/>
</dbReference>
<keyword evidence="2" id="KW-1185">Reference proteome</keyword>
<name>A0ACD3R3F2_LARCR</name>
<proteinExistence type="predicted"/>
<reference evidence="1" key="1">
    <citation type="submission" date="2018-11" db="EMBL/GenBank/DDBJ databases">
        <title>The sequence and de novo assembly of Larimichthys crocea genome using PacBio and Hi-C technologies.</title>
        <authorList>
            <person name="Xu P."/>
            <person name="Chen B."/>
            <person name="Zhou Z."/>
            <person name="Ke Q."/>
            <person name="Wu Y."/>
            <person name="Bai H."/>
            <person name="Pu F."/>
        </authorList>
    </citation>
    <scope>NUCLEOTIDE SEQUENCE</scope>
    <source>
        <tissue evidence="1">Muscle</tissue>
    </source>
</reference>
<organism evidence="1 2">
    <name type="scientific">Larimichthys crocea</name>
    <name type="common">Large yellow croaker</name>
    <name type="synonym">Pseudosciaena crocea</name>
    <dbReference type="NCBI Taxonomy" id="215358"/>
    <lineage>
        <taxon>Eukaryota</taxon>
        <taxon>Metazoa</taxon>
        <taxon>Chordata</taxon>
        <taxon>Craniata</taxon>
        <taxon>Vertebrata</taxon>
        <taxon>Euteleostomi</taxon>
        <taxon>Actinopterygii</taxon>
        <taxon>Neopterygii</taxon>
        <taxon>Teleostei</taxon>
        <taxon>Neoteleostei</taxon>
        <taxon>Acanthomorphata</taxon>
        <taxon>Eupercaria</taxon>
        <taxon>Sciaenidae</taxon>
        <taxon>Larimichthys</taxon>
    </lineage>
</organism>
<sequence>MAATKAELLLSALQISDPLSCFPPPLSPLEGYSKLEELQMLLQNAAAGGSLLAASAAEGAGLLSGDPGRVRRLFVGPPGPAESPPSHSSPHPSGLQRSLLLRAVELSLQWQQPVGGASAQLVHRFGQHGGSFPFILQPLFLFNVSHIIGDIIVISDPAKLHPDQLWLWRCCLGLLYDTNVYHCRLWLRPPPPAP</sequence>